<dbReference type="RefSeq" id="WP_126541211.1">
    <property type="nucleotide sequence ID" value="NZ_BSPM01000004.1"/>
</dbReference>
<evidence type="ECO:0008006" key="3">
    <source>
        <dbReference type="Google" id="ProtNLM"/>
    </source>
</evidence>
<protein>
    <recommendedName>
        <fullName evidence="3">AlpA family transcriptional regulator</fullName>
    </recommendedName>
</protein>
<evidence type="ECO:0000313" key="1">
    <source>
        <dbReference type="EMBL" id="TDP85360.1"/>
    </source>
</evidence>
<dbReference type="AlphaFoldDB" id="A0A4R6RGD6"/>
<organism evidence="1 2">
    <name type="scientific">Oharaeibacter diazotrophicus</name>
    <dbReference type="NCBI Taxonomy" id="1920512"/>
    <lineage>
        <taxon>Bacteria</taxon>
        <taxon>Pseudomonadati</taxon>
        <taxon>Pseudomonadota</taxon>
        <taxon>Alphaproteobacteria</taxon>
        <taxon>Hyphomicrobiales</taxon>
        <taxon>Pleomorphomonadaceae</taxon>
        <taxon>Oharaeibacter</taxon>
    </lineage>
</organism>
<comment type="caution">
    <text evidence="1">The sequence shown here is derived from an EMBL/GenBank/DDBJ whole genome shotgun (WGS) entry which is preliminary data.</text>
</comment>
<gene>
    <name evidence="1" type="ORF">EDD54_2213</name>
</gene>
<evidence type="ECO:0000313" key="2">
    <source>
        <dbReference type="Proteomes" id="UP000294547"/>
    </source>
</evidence>
<sequence length="76" mass="8463">MAVQTINLRLTPRRLLKASEAAEYCGRSRKTFATECPVAPIAFPNGDRLYDMHDLDRWIDALKAGDTADDIVARLG</sequence>
<reference evidence="1 2" key="1">
    <citation type="submission" date="2019-03" db="EMBL/GenBank/DDBJ databases">
        <title>Genomic Encyclopedia of Type Strains, Phase IV (KMG-IV): sequencing the most valuable type-strain genomes for metagenomic binning, comparative biology and taxonomic classification.</title>
        <authorList>
            <person name="Goeker M."/>
        </authorList>
    </citation>
    <scope>NUCLEOTIDE SEQUENCE [LARGE SCALE GENOMIC DNA]</scope>
    <source>
        <strain evidence="1 2">DSM 102969</strain>
    </source>
</reference>
<dbReference type="Proteomes" id="UP000294547">
    <property type="component" value="Unassembled WGS sequence"/>
</dbReference>
<accession>A0A4R6RGD6</accession>
<dbReference type="OrthoDB" id="7862841at2"/>
<name>A0A4R6RGD6_9HYPH</name>
<keyword evidence="2" id="KW-1185">Reference proteome</keyword>
<proteinExistence type="predicted"/>
<dbReference type="EMBL" id="SNXY01000007">
    <property type="protein sequence ID" value="TDP85360.1"/>
    <property type="molecule type" value="Genomic_DNA"/>
</dbReference>